<dbReference type="Proteomes" id="UP001324427">
    <property type="component" value="Unassembled WGS sequence"/>
</dbReference>
<evidence type="ECO:0000313" key="2">
    <source>
        <dbReference type="Proteomes" id="UP001324427"/>
    </source>
</evidence>
<dbReference type="AlphaFoldDB" id="A0AAV9JXC1"/>
<evidence type="ECO:0000313" key="1">
    <source>
        <dbReference type="EMBL" id="KAK4550304.1"/>
    </source>
</evidence>
<sequence>MSASRLIPNKKALTSVTIDVGRLEDSAYCLVAVAVKQLQDRFVCYDPELPFKVRAVCQYDDRAPEALGQVVVEIDMQDKNFSCSDTAIAMEVRSRKDVSPVATGRFRALEQVMRAAQFC</sequence>
<gene>
    <name evidence="1" type="ORF">LTR36_003271</name>
</gene>
<keyword evidence="2" id="KW-1185">Reference proteome</keyword>
<reference evidence="1 2" key="1">
    <citation type="submission" date="2021-11" db="EMBL/GenBank/DDBJ databases">
        <title>Black yeast isolated from Biological Soil Crust.</title>
        <authorList>
            <person name="Kurbessoian T."/>
        </authorList>
    </citation>
    <scope>NUCLEOTIDE SEQUENCE [LARGE SCALE GENOMIC DNA]</scope>
    <source>
        <strain evidence="1 2">CCFEE 5522</strain>
    </source>
</reference>
<dbReference type="EMBL" id="JAVFHQ010000002">
    <property type="protein sequence ID" value="KAK4550304.1"/>
    <property type="molecule type" value="Genomic_DNA"/>
</dbReference>
<proteinExistence type="predicted"/>
<organism evidence="1 2">
    <name type="scientific">Oleoguttula mirabilis</name>
    <dbReference type="NCBI Taxonomy" id="1507867"/>
    <lineage>
        <taxon>Eukaryota</taxon>
        <taxon>Fungi</taxon>
        <taxon>Dikarya</taxon>
        <taxon>Ascomycota</taxon>
        <taxon>Pezizomycotina</taxon>
        <taxon>Dothideomycetes</taxon>
        <taxon>Dothideomycetidae</taxon>
        <taxon>Mycosphaerellales</taxon>
        <taxon>Teratosphaeriaceae</taxon>
        <taxon>Oleoguttula</taxon>
    </lineage>
</organism>
<name>A0AAV9JXC1_9PEZI</name>
<comment type="caution">
    <text evidence="1">The sequence shown here is derived from an EMBL/GenBank/DDBJ whole genome shotgun (WGS) entry which is preliminary data.</text>
</comment>
<protein>
    <submittedName>
        <fullName evidence="1">Uncharacterized protein</fullName>
    </submittedName>
</protein>
<accession>A0AAV9JXC1</accession>